<keyword evidence="4" id="KW-1185">Reference proteome</keyword>
<dbReference type="SMART" id="SM00899">
    <property type="entry name" value="FeoA"/>
    <property type="match status" value="1"/>
</dbReference>
<gene>
    <name evidence="3" type="ORF">CLV39_0962</name>
</gene>
<dbReference type="InterPro" id="IPR038157">
    <property type="entry name" value="FeoA_core_dom"/>
</dbReference>
<evidence type="ECO:0000313" key="3">
    <source>
        <dbReference type="EMBL" id="RMA97304.1"/>
    </source>
</evidence>
<evidence type="ECO:0000313" key="4">
    <source>
        <dbReference type="Proteomes" id="UP000280842"/>
    </source>
</evidence>
<name>A0A3M0BLH3_9AQUI</name>
<proteinExistence type="predicted"/>
<dbReference type="GO" id="GO:0046914">
    <property type="term" value="F:transition metal ion binding"/>
    <property type="evidence" value="ECO:0007669"/>
    <property type="project" value="InterPro"/>
</dbReference>
<dbReference type="InterPro" id="IPR007167">
    <property type="entry name" value="Fe-transptr_FeoA-like"/>
</dbReference>
<organism evidence="3 4">
    <name type="scientific">Hydrogenothermus marinus</name>
    <dbReference type="NCBI Taxonomy" id="133270"/>
    <lineage>
        <taxon>Bacteria</taxon>
        <taxon>Pseudomonadati</taxon>
        <taxon>Aquificota</taxon>
        <taxon>Aquificia</taxon>
        <taxon>Aquificales</taxon>
        <taxon>Hydrogenothermaceae</taxon>
        <taxon>Hydrogenothermus</taxon>
    </lineage>
</organism>
<reference evidence="3 4" key="1">
    <citation type="submission" date="2018-10" db="EMBL/GenBank/DDBJ databases">
        <title>Genomic Encyclopedia of Archaeal and Bacterial Type Strains, Phase II (KMG-II): from individual species to whole genera.</title>
        <authorList>
            <person name="Goeker M."/>
        </authorList>
    </citation>
    <scope>NUCLEOTIDE SEQUENCE [LARGE SCALE GENOMIC DNA]</scope>
    <source>
        <strain evidence="3 4">VM1</strain>
    </source>
</reference>
<keyword evidence="1" id="KW-0408">Iron</keyword>
<accession>A0A3M0BLH3</accession>
<dbReference type="Pfam" id="PF04023">
    <property type="entry name" value="FeoA"/>
    <property type="match status" value="1"/>
</dbReference>
<dbReference type="Gene3D" id="2.30.30.90">
    <property type="match status" value="1"/>
</dbReference>
<dbReference type="AlphaFoldDB" id="A0A3M0BLH3"/>
<dbReference type="EMBL" id="REFO01000011">
    <property type="protein sequence ID" value="RMA97304.1"/>
    <property type="molecule type" value="Genomic_DNA"/>
</dbReference>
<dbReference type="RefSeq" id="WP_121923087.1">
    <property type="nucleotide sequence ID" value="NZ_REFO01000011.1"/>
</dbReference>
<dbReference type="InterPro" id="IPR008988">
    <property type="entry name" value="Transcriptional_repressor_C"/>
</dbReference>
<sequence>MKLIDLKENDKATVRKINTKNNIFLKKAEAMGIKKGEEIIIERRLGRNLVINLEGRKVVIDKDLAKEIEVE</sequence>
<comment type="caution">
    <text evidence="3">The sequence shown here is derived from an EMBL/GenBank/DDBJ whole genome shotgun (WGS) entry which is preliminary data.</text>
</comment>
<dbReference type="Proteomes" id="UP000280842">
    <property type="component" value="Unassembled WGS sequence"/>
</dbReference>
<feature type="domain" description="Ferrous iron transporter FeoA-like" evidence="2">
    <location>
        <begin position="1"/>
        <end position="71"/>
    </location>
</feature>
<protein>
    <submittedName>
        <fullName evidence="3">Fe2+ transport system protein FeoA</fullName>
    </submittedName>
</protein>
<evidence type="ECO:0000259" key="2">
    <source>
        <dbReference type="SMART" id="SM00899"/>
    </source>
</evidence>
<dbReference type="SUPFAM" id="SSF50037">
    <property type="entry name" value="C-terminal domain of transcriptional repressors"/>
    <property type="match status" value="1"/>
</dbReference>
<evidence type="ECO:0000256" key="1">
    <source>
        <dbReference type="ARBA" id="ARBA00023004"/>
    </source>
</evidence>